<dbReference type="EMBL" id="JEMN01001825">
    <property type="protein sequence ID" value="KXH26350.1"/>
    <property type="molecule type" value="Genomic_DNA"/>
</dbReference>
<proteinExistence type="predicted"/>
<sequence>MAIPHSEEPFGPVAEAASKGRARESFFSFGDEGLTASVGATGRLLRITQQFAEQKTGICVDDECTQEPYYTSSRLDEFLLCSQHEEMGGVGPRIDFLCPGREVEHNIVNDRWPTFTKEIPGGTSRKLRVSYVAFQGTVYQKFQVIDTRQNRTVTKAAVDDKWYYALGLSLRVLIRDLDFVNEDNHFNKLTSNSPGNSPGGVYETDLVGVENHIIRKHKSHDRHFVLHVQVLDQHSMLKFRQLDQGPVHHVRRNHNDSDHPVSEVVLAYTLKQGSAASEIKPVLPNWNIFLQANALLEPLPTLELAKDETFDFIFRRNLEYTLSVCSIPVSEADCQGIPAIALTCGDVDGHRVTNAASFYAFQLLLLGLDRLKTLHSEQPALCTCDSDKKALSFTASPVCMMKWRIERVCKGHLKWVFQRAVSLKKSSMPFSPNYWTNGDEIDDWESSQWLPGRSLVDAPFQFIKAADFYERTEKKMPEELLTAAAIAYHNWIYHLDKLEKSRKYAFPSYKASKDGKATKTFYLTDHALIWQALRSAELLNLPFGLVSDPEKMRRYSAERLRENIIKNFTTENPVLKKKMIAVERNPTQTRFLFRSEDIGLFRAMEEGLFDKADTQWANTLDCQKYYEENDHTDRSDPRMSALAITMAQTESRISYRPRRKVIEQHLSILFRSSSFNGLLAGKLDDRQDPAIYEDERERDVYWTIVFEVPCILWKEYCLRRFEDIDDGIARTPISTESLRFEPMYQSDGGVSNHSGDLTLHAARPTGPKYHYNYWTKVGLPFNNVIDDNNIVELQDEWLYNEPEFFVGSTTVGFELNLNAGISKKNRPNTFVKSTDVRLMIDVPEHKPLKEKRPLGNLPVTYFSNDSDTEFQAVTGSRRQAKYSKRRFWAFVSRKAEQNESCINTFAPNEGREKSDTGWFLQRHISGSNFFIEETTAALNKWTTEFHVAFSSVSDVSKNAGVARLTWTSGKVAMGFRIEGDFFNRYWTCRFLTADPQLQAEDEVRRDLIGLLEQTDTAMVQNHTEVKTGSWKQRRVLELMLFGRVIKRINLSARGILELAENDVKEHTDKLERRLQRLQNPKREREFSTSTEFKLDRPASTPDEPIDYKSFLITSYNFRKFHAELQTIHGDLKKVRSTIDQWLNRENDRQAERPRWTYHDESRYRSMLNKLLAANQQGIQELEQNLVQISSLADSITQELEYVRGRLDIMASDRSQRNDEAIRLFTYITAIFLPLGFATGMFSMSGTPDAQTVGRMFGLFGGVFLVGLLIILLVTKVNVNFTARIRGVWEELIGRDRAWPSEDHENALWETRSNNRRSTG</sequence>
<evidence type="ECO:0000256" key="2">
    <source>
        <dbReference type="SAM" id="Phobius"/>
    </source>
</evidence>
<feature type="transmembrane region" description="Helical" evidence="2">
    <location>
        <begin position="1255"/>
        <end position="1273"/>
    </location>
</feature>
<dbReference type="OrthoDB" id="4847310at2759"/>
<dbReference type="GO" id="GO:0016020">
    <property type="term" value="C:membrane"/>
    <property type="evidence" value="ECO:0007669"/>
    <property type="project" value="InterPro"/>
</dbReference>
<comment type="caution">
    <text evidence="3">The sequence shown here is derived from an EMBL/GenBank/DDBJ whole genome shotgun (WGS) entry which is preliminary data.</text>
</comment>
<evidence type="ECO:0000313" key="4">
    <source>
        <dbReference type="Proteomes" id="UP000070054"/>
    </source>
</evidence>
<feature type="compositionally biased region" description="Basic and acidic residues" evidence="1">
    <location>
        <begin position="1079"/>
        <end position="1096"/>
    </location>
</feature>
<gene>
    <name evidence="3" type="ORF">CNYM01_13066</name>
</gene>
<evidence type="ECO:0000256" key="1">
    <source>
        <dbReference type="SAM" id="MobiDB-lite"/>
    </source>
</evidence>
<reference evidence="3 4" key="1">
    <citation type="submission" date="2014-02" db="EMBL/GenBank/DDBJ databases">
        <title>The genome sequence of Colletotrichum nymphaeae SA-01.</title>
        <authorList>
            <person name="Baroncelli R."/>
            <person name="Thon M.R."/>
        </authorList>
    </citation>
    <scope>NUCLEOTIDE SEQUENCE [LARGE SCALE GENOMIC DNA]</scope>
    <source>
        <strain evidence="3 4">SA-01</strain>
    </source>
</reference>
<dbReference type="InterPro" id="IPR002523">
    <property type="entry name" value="MgTranspt_CorA/ZnTranspt_ZntB"/>
</dbReference>
<feature type="region of interest" description="Disordered" evidence="1">
    <location>
        <begin position="1079"/>
        <end position="1100"/>
    </location>
</feature>
<dbReference type="Pfam" id="PF01544">
    <property type="entry name" value="CorA"/>
    <property type="match status" value="1"/>
</dbReference>
<feature type="transmembrane region" description="Helical" evidence="2">
    <location>
        <begin position="1223"/>
        <end position="1243"/>
    </location>
</feature>
<name>A0A135RRK1_9PEZI</name>
<keyword evidence="2" id="KW-0472">Membrane</keyword>
<organism evidence="3 4">
    <name type="scientific">Colletotrichum nymphaeae SA-01</name>
    <dbReference type="NCBI Taxonomy" id="1460502"/>
    <lineage>
        <taxon>Eukaryota</taxon>
        <taxon>Fungi</taxon>
        <taxon>Dikarya</taxon>
        <taxon>Ascomycota</taxon>
        <taxon>Pezizomycotina</taxon>
        <taxon>Sordariomycetes</taxon>
        <taxon>Hypocreomycetidae</taxon>
        <taxon>Glomerellales</taxon>
        <taxon>Glomerellaceae</taxon>
        <taxon>Colletotrichum</taxon>
        <taxon>Colletotrichum acutatum species complex</taxon>
    </lineage>
</organism>
<dbReference type="Gene3D" id="1.20.58.340">
    <property type="entry name" value="Magnesium transport protein CorA, transmembrane region"/>
    <property type="match status" value="1"/>
</dbReference>
<accession>A0A135RRK1</accession>
<keyword evidence="2" id="KW-1133">Transmembrane helix</keyword>
<dbReference type="GO" id="GO:0046873">
    <property type="term" value="F:metal ion transmembrane transporter activity"/>
    <property type="evidence" value="ECO:0007669"/>
    <property type="project" value="InterPro"/>
</dbReference>
<evidence type="ECO:0000313" key="3">
    <source>
        <dbReference type="EMBL" id="KXH26350.1"/>
    </source>
</evidence>
<protein>
    <recommendedName>
        <fullName evidence="5">CorA-like Mg2+ transporter</fullName>
    </recommendedName>
</protein>
<evidence type="ECO:0008006" key="5">
    <source>
        <dbReference type="Google" id="ProtNLM"/>
    </source>
</evidence>
<keyword evidence="4" id="KW-1185">Reference proteome</keyword>
<dbReference type="Proteomes" id="UP000070054">
    <property type="component" value="Unassembled WGS sequence"/>
</dbReference>
<keyword evidence="2" id="KW-0812">Transmembrane</keyword>